<proteinExistence type="predicted"/>
<evidence type="ECO:0000313" key="1">
    <source>
        <dbReference type="EMBL" id="KAJ7545579.1"/>
    </source>
</evidence>
<organism evidence="1 2">
    <name type="scientific">Diphasiastrum complanatum</name>
    <name type="common">Issler's clubmoss</name>
    <name type="synonym">Lycopodium complanatum</name>
    <dbReference type="NCBI Taxonomy" id="34168"/>
    <lineage>
        <taxon>Eukaryota</taxon>
        <taxon>Viridiplantae</taxon>
        <taxon>Streptophyta</taxon>
        <taxon>Embryophyta</taxon>
        <taxon>Tracheophyta</taxon>
        <taxon>Lycopodiopsida</taxon>
        <taxon>Lycopodiales</taxon>
        <taxon>Lycopodiaceae</taxon>
        <taxon>Lycopodioideae</taxon>
        <taxon>Diphasiastrum</taxon>
    </lineage>
</organism>
<reference evidence="2" key="1">
    <citation type="journal article" date="2024" name="Proc. Natl. Acad. Sci. U.S.A.">
        <title>Extraordinary preservation of gene collinearity over three hundred million years revealed in homosporous lycophytes.</title>
        <authorList>
            <person name="Li C."/>
            <person name="Wickell D."/>
            <person name="Kuo L.Y."/>
            <person name="Chen X."/>
            <person name="Nie B."/>
            <person name="Liao X."/>
            <person name="Peng D."/>
            <person name="Ji J."/>
            <person name="Jenkins J."/>
            <person name="Williams M."/>
            <person name="Shu S."/>
            <person name="Plott C."/>
            <person name="Barry K."/>
            <person name="Rajasekar S."/>
            <person name="Grimwood J."/>
            <person name="Han X."/>
            <person name="Sun S."/>
            <person name="Hou Z."/>
            <person name="He W."/>
            <person name="Dai G."/>
            <person name="Sun C."/>
            <person name="Schmutz J."/>
            <person name="Leebens-Mack J.H."/>
            <person name="Li F.W."/>
            <person name="Wang L."/>
        </authorList>
    </citation>
    <scope>NUCLEOTIDE SEQUENCE [LARGE SCALE GENOMIC DNA]</scope>
    <source>
        <strain evidence="2">cv. PW_Plant_1</strain>
    </source>
</reference>
<comment type="caution">
    <text evidence="1">The sequence shown here is derived from an EMBL/GenBank/DDBJ whole genome shotgun (WGS) entry which is preliminary data.</text>
</comment>
<evidence type="ECO:0000313" key="2">
    <source>
        <dbReference type="Proteomes" id="UP001162992"/>
    </source>
</evidence>
<keyword evidence="2" id="KW-1185">Reference proteome</keyword>
<dbReference type="EMBL" id="CM055099">
    <property type="protein sequence ID" value="KAJ7545579.1"/>
    <property type="molecule type" value="Genomic_DNA"/>
</dbReference>
<dbReference type="Proteomes" id="UP001162992">
    <property type="component" value="Chromosome 8"/>
</dbReference>
<name>A0ACC2CU51_DIPCM</name>
<sequence>MMRALLWGNSAMELRVEQHMDLSNRWINLPLEMLSKHKVRIYVHNFGVRCKIKQSSLHEVPIERRLSSNFSEVKAEESQHQARTCQEMQKSRAAVLVQPFAEDFTKWTKELWKQLISDPSAWWDHRSGKENAGYPDFKHKKTGESLWIDRSSTPRWVKAKLSTMKPGTIQRSVFSWTVNIRRYVKNGQPLKALELYQEMQNEAINPDKFTFICVLNACASLLALEKGRDVHAQIVQSGCKLDVYLGNSLVDMYAKCGSIDEAYRVFNFMPGRSVVSWNAMISGIVKSGNGKQALELFEHMQQERIVPDTVTFVSVLNGCASIGALADGRSVHAQLRQSGCSSDILVNNCLIGMYFKCGCIEDACEIFNNLPVHSVVSWNAMIMGYVKCGQSDKAVQLFRQMQQEGVDPDSITFLGVLNACAKKGALEDGRKVHAQAIKSGFHLDIMVGSCLVDMYIKCGSIDDACRVFNSMKNRNVISWSTMIAGYTKFGRGDKALESLQQMQQASIKPDTITLMAALNACAAAAALHEGRFIHGQIIHSGFESDVFVGSSLIDMYAKCGSIIDSCRVFNNIPMHNVVSWNAMIMGYAIHGLGSDALRLFEQMCQKGVEIDNATFVCLLSACSHAGLVDLAHYLFESISSVYGILARIEHHSCMIDILGRVGHLHEADKLIKTMWCQPDVSVWMALLGACRIYGILQLGELAAKQIFKLDPENVGAYVLLSNLYATTGKWDNSRMLQQMRKRRHVHKQPGQTWIEVNNQVHTFLVNDREHPQIMEIEEELKRLSEEMIKAGYVPNTRFLVREMEEELKQFSLCHHSEKLAIAFGLISTPDGSPLSIFKNLRVCGDCHEATKLISRIVGRSIVVRDANRFHHFQQGACSCRDYW</sequence>
<protein>
    <submittedName>
        <fullName evidence="1">Uncharacterized protein</fullName>
    </submittedName>
</protein>
<gene>
    <name evidence="1" type="ORF">O6H91_08G002000</name>
</gene>
<accession>A0ACC2CU51</accession>